<gene>
    <name evidence="1" type="ORF">JI741_06950</name>
</gene>
<accession>A0ABS1KND3</accession>
<dbReference type="Proteomes" id="UP000613030">
    <property type="component" value="Unassembled WGS sequence"/>
</dbReference>
<comment type="caution">
    <text evidence="1">The sequence shown here is derived from an EMBL/GenBank/DDBJ whole genome shotgun (WGS) entry which is preliminary data.</text>
</comment>
<reference evidence="1 2" key="1">
    <citation type="submission" date="2021-01" db="EMBL/GenBank/DDBJ databases">
        <title>Chryseolinea sp. Jin1 Genome sequencing and assembly.</title>
        <authorList>
            <person name="Kim I."/>
        </authorList>
    </citation>
    <scope>NUCLEOTIDE SEQUENCE [LARGE SCALE GENOMIC DNA]</scope>
    <source>
        <strain evidence="1 2">Jin1</strain>
    </source>
</reference>
<proteinExistence type="predicted"/>
<organism evidence="1 2">
    <name type="scientific">Chryseolinea lacunae</name>
    <dbReference type="NCBI Taxonomy" id="2801331"/>
    <lineage>
        <taxon>Bacteria</taxon>
        <taxon>Pseudomonadati</taxon>
        <taxon>Bacteroidota</taxon>
        <taxon>Cytophagia</taxon>
        <taxon>Cytophagales</taxon>
        <taxon>Fulvivirgaceae</taxon>
        <taxon>Chryseolinea</taxon>
    </lineage>
</organism>
<protein>
    <submittedName>
        <fullName evidence="1">YdeI/OmpD-associated family protein</fullName>
    </submittedName>
</protein>
<dbReference type="Pfam" id="PF13376">
    <property type="entry name" value="OmdA"/>
    <property type="match status" value="1"/>
</dbReference>
<evidence type="ECO:0000313" key="1">
    <source>
        <dbReference type="EMBL" id="MBL0740951.1"/>
    </source>
</evidence>
<evidence type="ECO:0000313" key="2">
    <source>
        <dbReference type="Proteomes" id="UP000613030"/>
    </source>
</evidence>
<name>A0ABS1KND3_9BACT</name>
<sequence>MKEQLDGTDLFYAKDQEAWRRWLHKNHAKKKSVWLVNYKPSSGKPRISHSHAVDEALCYGWIDSKKVILDELRTVQFFSQRKPKGNWSAVNKKKVAVLVKENRMQPAGLAVINVAKKNGAWTAMDDVEKLIVPKDLAAALTANPEARAHFSKFPPSSKKIILYWVHSAKQAATREKRIAETVALAAKNIRANHYVQPKKTIKS</sequence>
<dbReference type="RefSeq" id="WP_202008319.1">
    <property type="nucleotide sequence ID" value="NZ_JAERRB010000002.1"/>
</dbReference>
<keyword evidence="2" id="KW-1185">Reference proteome</keyword>
<dbReference type="EMBL" id="JAERRB010000002">
    <property type="protein sequence ID" value="MBL0740951.1"/>
    <property type="molecule type" value="Genomic_DNA"/>
</dbReference>